<dbReference type="EMBL" id="CP000433">
    <property type="protein sequence ID" value="ABH00349.1"/>
    <property type="molecule type" value="Genomic_DNA"/>
</dbReference>
<name>Q0RWI7_RHOJR</name>
<accession>Q0RWI7</accession>
<keyword evidence="2" id="KW-0614">Plasmid</keyword>
<geneLocation type="plasmid" evidence="2 3">
    <name>pRHL2</name>
</geneLocation>
<feature type="region of interest" description="Disordered" evidence="1">
    <location>
        <begin position="1"/>
        <end position="51"/>
    </location>
</feature>
<feature type="region of interest" description="Disordered" evidence="1">
    <location>
        <begin position="65"/>
        <end position="86"/>
    </location>
</feature>
<organism evidence="2 3">
    <name type="scientific">Rhodococcus jostii (strain RHA1)</name>
    <dbReference type="NCBI Taxonomy" id="101510"/>
    <lineage>
        <taxon>Bacteria</taxon>
        <taxon>Bacillati</taxon>
        <taxon>Actinomycetota</taxon>
        <taxon>Actinomycetes</taxon>
        <taxon>Mycobacteriales</taxon>
        <taxon>Nocardiaceae</taxon>
        <taxon>Rhodococcus</taxon>
    </lineage>
</organism>
<dbReference type="HOGENOM" id="CLU_2495826_0_0_11"/>
<proteinExistence type="predicted"/>
<evidence type="ECO:0000313" key="3">
    <source>
        <dbReference type="Proteomes" id="UP000008710"/>
    </source>
</evidence>
<dbReference type="AlphaFoldDB" id="Q0RWI7"/>
<sequence>MDLAVEQDGSAGDMEAKSSASSHRQHRSKTQRSCSFEGGCSARPLLPSQGTRVSVASWRELAYRTKSRRRQRGVLPSASQHRRRLG</sequence>
<dbReference type="KEGG" id="rha:RHA1_ro10156"/>
<evidence type="ECO:0000313" key="2">
    <source>
        <dbReference type="EMBL" id="ABH00349.1"/>
    </source>
</evidence>
<gene>
    <name evidence="2" type="ordered locus">RHA1_ro10156</name>
</gene>
<evidence type="ECO:0000256" key="1">
    <source>
        <dbReference type="SAM" id="MobiDB-lite"/>
    </source>
</evidence>
<dbReference type="Proteomes" id="UP000008710">
    <property type="component" value="Plasmid pRHL2"/>
</dbReference>
<protein>
    <submittedName>
        <fullName evidence="2">Uncharacterized protein</fullName>
    </submittedName>
</protein>
<reference evidence="3" key="1">
    <citation type="journal article" date="2006" name="Proc. Natl. Acad. Sci. U.S.A.">
        <title>The complete genome of Rhodococcus sp. RHA1 provides insights into a catabolic powerhouse.</title>
        <authorList>
            <person name="McLeod M.P."/>
            <person name="Warren R.L."/>
            <person name="Hsiao W.W.L."/>
            <person name="Araki N."/>
            <person name="Myhre M."/>
            <person name="Fernandes C."/>
            <person name="Miyazawa D."/>
            <person name="Wong W."/>
            <person name="Lillquist A.L."/>
            <person name="Wang D."/>
            <person name="Dosanjh M."/>
            <person name="Hara H."/>
            <person name="Petrescu A."/>
            <person name="Morin R.D."/>
            <person name="Yang G."/>
            <person name="Stott J.M."/>
            <person name="Schein J.E."/>
            <person name="Shin H."/>
            <person name="Smailus D."/>
            <person name="Siddiqui A.S."/>
            <person name="Marra M.A."/>
            <person name="Jones S.J.M."/>
            <person name="Holt R."/>
            <person name="Brinkman F.S.L."/>
            <person name="Miyauchi K."/>
            <person name="Fukuda M."/>
            <person name="Davies J.E."/>
            <person name="Mohn W.W."/>
            <person name="Eltis L.D."/>
        </authorList>
    </citation>
    <scope>NUCLEOTIDE SEQUENCE [LARGE SCALE GENOMIC DNA]</scope>
    <source>
        <strain evidence="3">RHA1</strain>
    </source>
</reference>